<evidence type="ECO:0000313" key="3">
    <source>
        <dbReference type="EMBL" id="KCZ99025.1"/>
    </source>
</evidence>
<dbReference type="Gene3D" id="1.20.1050.10">
    <property type="match status" value="2"/>
</dbReference>
<reference evidence="3 4" key="1">
    <citation type="journal article" date="2014" name="Antonie Van Leeuwenhoek">
        <title>Hyphomonas beringensis sp. nov. and Hyphomonas chukchiensis sp. nov., isolated from surface seawater of the Bering Sea and Chukchi Sea.</title>
        <authorList>
            <person name="Li C."/>
            <person name="Lai Q."/>
            <person name="Li G."/>
            <person name="Dong C."/>
            <person name="Wang J."/>
            <person name="Liao Y."/>
            <person name="Shao Z."/>
        </authorList>
    </citation>
    <scope>NUCLEOTIDE SEQUENCE [LARGE SCALE GENOMIC DNA]</scope>
    <source>
        <strain evidence="3 4">PS728</strain>
    </source>
</reference>
<dbReference type="Gene3D" id="3.40.30.10">
    <property type="entry name" value="Glutaredoxin"/>
    <property type="match status" value="1"/>
</dbReference>
<name>A0A062VLK4_9PROT</name>
<proteinExistence type="predicted"/>
<protein>
    <recommendedName>
        <fullName evidence="5">Glutathione S-transferase</fullName>
    </recommendedName>
</protein>
<evidence type="ECO:0000313" key="4">
    <source>
        <dbReference type="Proteomes" id="UP000027100"/>
    </source>
</evidence>
<dbReference type="AlphaFoldDB" id="A0A062VLK4"/>
<dbReference type="InterPro" id="IPR036282">
    <property type="entry name" value="Glutathione-S-Trfase_C_sf"/>
</dbReference>
<dbReference type="InterPro" id="IPR004045">
    <property type="entry name" value="Glutathione_S-Trfase_N"/>
</dbReference>
<dbReference type="EMBL" id="ARYM01000007">
    <property type="protein sequence ID" value="KCZ99025.1"/>
    <property type="molecule type" value="Genomic_DNA"/>
</dbReference>
<evidence type="ECO:0008006" key="5">
    <source>
        <dbReference type="Google" id="ProtNLM"/>
    </source>
</evidence>
<evidence type="ECO:0000259" key="2">
    <source>
        <dbReference type="Pfam" id="PF13417"/>
    </source>
</evidence>
<organism evidence="3 4">
    <name type="scientific">Hyphomonas polymorpha PS728</name>
    <dbReference type="NCBI Taxonomy" id="1280954"/>
    <lineage>
        <taxon>Bacteria</taxon>
        <taxon>Pseudomonadati</taxon>
        <taxon>Pseudomonadota</taxon>
        <taxon>Alphaproteobacteria</taxon>
        <taxon>Hyphomonadales</taxon>
        <taxon>Hyphomonadaceae</taxon>
        <taxon>Hyphomonas</taxon>
    </lineage>
</organism>
<dbReference type="Pfam" id="PF00043">
    <property type="entry name" value="GST_C"/>
    <property type="match status" value="1"/>
</dbReference>
<gene>
    <name evidence="3" type="ORF">HPO_07357</name>
</gene>
<accession>A0A062VLK4</accession>
<dbReference type="SUPFAM" id="SSF52833">
    <property type="entry name" value="Thioredoxin-like"/>
    <property type="match status" value="1"/>
</dbReference>
<feature type="domain" description="Glutathione S-transferase C-terminal" evidence="1">
    <location>
        <begin position="170"/>
        <end position="234"/>
    </location>
</feature>
<comment type="caution">
    <text evidence="3">The sequence shown here is derived from an EMBL/GenBank/DDBJ whole genome shotgun (WGS) entry which is preliminary data.</text>
</comment>
<dbReference type="SUPFAM" id="SSF47616">
    <property type="entry name" value="GST C-terminal domain-like"/>
    <property type="match status" value="1"/>
</dbReference>
<dbReference type="RefSeq" id="WP_051612404.1">
    <property type="nucleotide sequence ID" value="NZ_ARYM01000007.1"/>
</dbReference>
<dbReference type="Pfam" id="PF13417">
    <property type="entry name" value="GST_N_3"/>
    <property type="match status" value="1"/>
</dbReference>
<sequence>MSTQAYSLHGLKLSYFTGKLETYLRAKGIAFEYVEMDSADFRACAARTGVAQMPQLGCPDGAWLTDTTPIIAHFEAGTAGPSFRPRTPLARFASLLLEDAFDEWLWRPALYYRWAFAEDARLMSSQIARTLLRDVPGPHGLRTWFILNRQRRTYLKQDGVTRETAPLIEEQFHWLLGVLETIFSKRSYLMGERPVEADFGLMGPFFRHFSYDPTPAALLREKAPHTLAWVSRMWATGPEAHAAAPLPGDVPNDLGPLLQRIGADYLPYLALNAAAVENRQRFVSYEERGAHWKLPASPYRRACLGELQGAFAGLTAEERAAALAWLGEGGACLAGTPAGSVTAIPPGPGKPLDRLWQSVLR</sequence>
<dbReference type="OrthoDB" id="7054557at2"/>
<evidence type="ECO:0000259" key="1">
    <source>
        <dbReference type="Pfam" id="PF00043"/>
    </source>
</evidence>
<dbReference type="PATRIC" id="fig|1280954.3.peg.1493"/>
<dbReference type="InterPro" id="IPR004046">
    <property type="entry name" value="GST_C"/>
</dbReference>
<dbReference type="eggNOG" id="COG0625">
    <property type="taxonomic scope" value="Bacteria"/>
</dbReference>
<dbReference type="Proteomes" id="UP000027100">
    <property type="component" value="Unassembled WGS sequence"/>
</dbReference>
<dbReference type="STRING" id="1280954.HPO_07357"/>
<feature type="domain" description="GST N-terminal" evidence="2">
    <location>
        <begin position="8"/>
        <end position="81"/>
    </location>
</feature>
<dbReference type="InterPro" id="IPR036249">
    <property type="entry name" value="Thioredoxin-like_sf"/>
</dbReference>
<keyword evidence="4" id="KW-1185">Reference proteome</keyword>